<dbReference type="PRINTS" id="PR01438">
    <property type="entry name" value="UNVRSLSTRESS"/>
</dbReference>
<dbReference type="AlphaFoldDB" id="A0A562SFC5"/>
<feature type="domain" description="UspA" evidence="5">
    <location>
        <begin position="2"/>
        <end position="139"/>
    </location>
</feature>
<comment type="subcellular location">
    <subcellularLocation>
        <location evidence="4">Cytoplasm</location>
    </subcellularLocation>
</comment>
<evidence type="ECO:0000256" key="4">
    <source>
        <dbReference type="PIRNR" id="PIRNR006276"/>
    </source>
</evidence>
<dbReference type="SUPFAM" id="SSF52402">
    <property type="entry name" value="Adenine nucleotide alpha hydrolases-like"/>
    <property type="match status" value="1"/>
</dbReference>
<gene>
    <name evidence="6" type="ORF">IQ13_3730</name>
</gene>
<evidence type="ECO:0000313" key="7">
    <source>
        <dbReference type="Proteomes" id="UP000316167"/>
    </source>
</evidence>
<dbReference type="EMBL" id="VLLE01000006">
    <property type="protein sequence ID" value="TWI79326.1"/>
    <property type="molecule type" value="Genomic_DNA"/>
</dbReference>
<reference evidence="6 7" key="1">
    <citation type="journal article" date="2015" name="Stand. Genomic Sci.">
        <title>Genomic Encyclopedia of Bacterial and Archaeal Type Strains, Phase III: the genomes of soil and plant-associated and newly described type strains.</title>
        <authorList>
            <person name="Whitman W.B."/>
            <person name="Woyke T."/>
            <person name="Klenk H.P."/>
            <person name="Zhou Y."/>
            <person name="Lilburn T.G."/>
            <person name="Beck B.J."/>
            <person name="De Vos P."/>
            <person name="Vandamme P."/>
            <person name="Eisen J.A."/>
            <person name="Garrity G."/>
            <person name="Hugenholtz P."/>
            <person name="Kyrpides N.C."/>
        </authorList>
    </citation>
    <scope>NUCLEOTIDE SEQUENCE [LARGE SCALE GENOMIC DNA]</scope>
    <source>
        <strain evidence="6 7">CGMCC 1.7271</strain>
    </source>
</reference>
<dbReference type="PIRSF" id="PIRSF006276">
    <property type="entry name" value="UspA"/>
    <property type="match status" value="1"/>
</dbReference>
<comment type="similarity">
    <text evidence="1 4">Belongs to the universal stress protein A family.</text>
</comment>
<proteinExistence type="inferred from homology"/>
<organism evidence="6 7">
    <name type="scientific">Lacibacter cauensis</name>
    <dbReference type="NCBI Taxonomy" id="510947"/>
    <lineage>
        <taxon>Bacteria</taxon>
        <taxon>Pseudomonadati</taxon>
        <taxon>Bacteroidota</taxon>
        <taxon>Chitinophagia</taxon>
        <taxon>Chitinophagales</taxon>
        <taxon>Chitinophagaceae</taxon>
        <taxon>Lacibacter</taxon>
    </lineage>
</organism>
<protein>
    <recommendedName>
        <fullName evidence="4">Universal stress protein</fullName>
    </recommendedName>
</protein>
<keyword evidence="4" id="KW-0963">Cytoplasm</keyword>
<dbReference type="InterPro" id="IPR014729">
    <property type="entry name" value="Rossmann-like_a/b/a_fold"/>
</dbReference>
<name>A0A562SFC5_9BACT</name>
<evidence type="ECO:0000256" key="2">
    <source>
        <dbReference type="ARBA" id="ARBA00022741"/>
    </source>
</evidence>
<accession>A0A562SFC5</accession>
<dbReference type="PANTHER" id="PTHR46268">
    <property type="entry name" value="STRESS RESPONSE PROTEIN NHAX"/>
    <property type="match status" value="1"/>
</dbReference>
<comment type="caution">
    <text evidence="6">The sequence shown here is derived from an EMBL/GenBank/DDBJ whole genome shotgun (WGS) entry which is preliminary data.</text>
</comment>
<keyword evidence="2" id="KW-0547">Nucleotide-binding</keyword>
<dbReference type="OrthoDB" id="9788959at2"/>
<keyword evidence="3" id="KW-0067">ATP-binding</keyword>
<dbReference type="Gene3D" id="3.40.50.620">
    <property type="entry name" value="HUPs"/>
    <property type="match status" value="1"/>
</dbReference>
<dbReference type="InterPro" id="IPR006015">
    <property type="entry name" value="Universal_stress_UspA"/>
</dbReference>
<dbReference type="Pfam" id="PF00582">
    <property type="entry name" value="Usp"/>
    <property type="match status" value="1"/>
</dbReference>
<dbReference type="PANTHER" id="PTHR46268:SF27">
    <property type="entry name" value="UNIVERSAL STRESS PROTEIN RV2623"/>
    <property type="match status" value="1"/>
</dbReference>
<dbReference type="Proteomes" id="UP000316167">
    <property type="component" value="Unassembled WGS sequence"/>
</dbReference>
<dbReference type="CDD" id="cd00293">
    <property type="entry name" value="USP-like"/>
    <property type="match status" value="1"/>
</dbReference>
<evidence type="ECO:0000313" key="6">
    <source>
        <dbReference type="EMBL" id="TWI79326.1"/>
    </source>
</evidence>
<evidence type="ECO:0000256" key="3">
    <source>
        <dbReference type="ARBA" id="ARBA00022840"/>
    </source>
</evidence>
<dbReference type="GO" id="GO:0005524">
    <property type="term" value="F:ATP binding"/>
    <property type="evidence" value="ECO:0007669"/>
    <property type="project" value="UniProtKB-KW"/>
</dbReference>
<keyword evidence="7" id="KW-1185">Reference proteome</keyword>
<sequence length="145" mass="16529">MNKLIIATDLSEQRELLFNYALKLAEKMHAEVELMTIINKNIEYMPTDISMNFDDQWEARQYVANNILTQVKEQHPEVKSDVVVFIGDPKQDIINHAIESKATMIILGTHGRTGMSHTLIGSTAEYVVRHSPIPVLVVPMKNYVH</sequence>
<evidence type="ECO:0000256" key="1">
    <source>
        <dbReference type="ARBA" id="ARBA00008791"/>
    </source>
</evidence>
<dbReference type="GO" id="GO:0005737">
    <property type="term" value="C:cytoplasm"/>
    <property type="evidence" value="ECO:0007669"/>
    <property type="project" value="UniProtKB-SubCell"/>
</dbReference>
<dbReference type="InterPro" id="IPR006016">
    <property type="entry name" value="UspA"/>
</dbReference>
<evidence type="ECO:0000259" key="5">
    <source>
        <dbReference type="Pfam" id="PF00582"/>
    </source>
</evidence>
<dbReference type="RefSeq" id="WP_144888098.1">
    <property type="nucleotide sequence ID" value="NZ_VLLE01000006.1"/>
</dbReference>